<protein>
    <submittedName>
        <fullName evidence="7">Electron transfer flavoprotein subunit alpha</fullName>
    </submittedName>
</protein>
<dbReference type="SUPFAM" id="SSF52402">
    <property type="entry name" value="Adenine nucleotide alpha hydrolases-like"/>
    <property type="match status" value="1"/>
</dbReference>
<evidence type="ECO:0000259" key="6">
    <source>
        <dbReference type="SMART" id="SM00893"/>
    </source>
</evidence>
<dbReference type="PANTHER" id="PTHR43153:SF11">
    <property type="entry name" value="ELECTRON TRANSFER FLAVOPROTEIN, SUBUNIT ALPHA (ETFA)"/>
    <property type="match status" value="1"/>
</dbReference>
<name>A0AA37F8W1_9ARCH</name>
<dbReference type="PROSITE" id="PS00696">
    <property type="entry name" value="ETF_ALPHA"/>
    <property type="match status" value="1"/>
</dbReference>
<dbReference type="InterPro" id="IPR018206">
    <property type="entry name" value="ETF_asu_C_CS"/>
</dbReference>
<proteinExistence type="inferred from homology"/>
<dbReference type="InterPro" id="IPR014730">
    <property type="entry name" value="ETF_a/b_N"/>
</dbReference>
<evidence type="ECO:0000256" key="5">
    <source>
        <dbReference type="ARBA" id="ARBA00022982"/>
    </source>
</evidence>
<evidence type="ECO:0000256" key="1">
    <source>
        <dbReference type="ARBA" id="ARBA00005817"/>
    </source>
</evidence>
<evidence type="ECO:0000256" key="3">
    <source>
        <dbReference type="ARBA" id="ARBA00022630"/>
    </source>
</evidence>
<dbReference type="Pfam" id="PF01012">
    <property type="entry name" value="ETF"/>
    <property type="match status" value="1"/>
</dbReference>
<dbReference type="PANTHER" id="PTHR43153">
    <property type="entry name" value="ELECTRON TRANSFER FLAVOPROTEIN ALPHA"/>
    <property type="match status" value="1"/>
</dbReference>
<reference evidence="7" key="2">
    <citation type="submission" date="2022-09" db="EMBL/GenBank/DDBJ databases">
        <authorList>
            <person name="Sun Q."/>
            <person name="Ohkuma M."/>
        </authorList>
    </citation>
    <scope>NUCLEOTIDE SEQUENCE</scope>
    <source>
        <strain evidence="7">JCM 13583</strain>
    </source>
</reference>
<dbReference type="EMBL" id="BMNY01000001">
    <property type="protein sequence ID" value="GGM68838.1"/>
    <property type="molecule type" value="Genomic_DNA"/>
</dbReference>
<sequence>MKLFVFSDSPDIMKQMLTYLREKGEITAATTSGDADIGKFGASVLYRLKGNHMPDSVARTVAGLVRKENYDAMFFGSTVLGREVAGFVSEDMGLTSVTEIVDLRFEGNRAVTKRFFLGGKTVLEEESQAKVFTVMPGITDPQEAGSASKEQEVQEEASALSLVEVQPKKAGTVDIEKAQIIVAVGRGLGKKEGLQQIEPFAQKINGVVAGSRPVCLDYQWLTEDRQVGLSGKKVKPKLYIALGISGQIQHIAGMRGAKTVIAVNKDKSAPIFEEADYGVVGDLYKFVEEVSKAL</sequence>
<gene>
    <name evidence="7" type="ORF">GCM10007108_03710</name>
</gene>
<evidence type="ECO:0000313" key="8">
    <source>
        <dbReference type="Proteomes" id="UP000632195"/>
    </source>
</evidence>
<dbReference type="InterPro" id="IPR029035">
    <property type="entry name" value="DHS-like_NAD/FAD-binding_dom"/>
</dbReference>
<dbReference type="InterPro" id="IPR001308">
    <property type="entry name" value="ETF_a/FixB"/>
</dbReference>
<comment type="similarity">
    <text evidence="1">Belongs to the ETF alpha-subunit/FixB family.</text>
</comment>
<dbReference type="GO" id="GO:0050660">
    <property type="term" value="F:flavin adenine dinucleotide binding"/>
    <property type="evidence" value="ECO:0007669"/>
    <property type="project" value="InterPro"/>
</dbReference>
<feature type="domain" description="Electron transfer flavoprotein alpha/beta-subunit N-terminal" evidence="6">
    <location>
        <begin position="1"/>
        <end position="167"/>
    </location>
</feature>
<comment type="caution">
    <text evidence="7">The sequence shown here is derived from an EMBL/GenBank/DDBJ whole genome shotgun (WGS) entry which is preliminary data.</text>
</comment>
<dbReference type="Gene3D" id="3.40.50.620">
    <property type="entry name" value="HUPs"/>
    <property type="match status" value="1"/>
</dbReference>
<dbReference type="GO" id="GO:0009055">
    <property type="term" value="F:electron transfer activity"/>
    <property type="evidence" value="ECO:0007669"/>
    <property type="project" value="InterPro"/>
</dbReference>
<dbReference type="RefSeq" id="WP_188679816.1">
    <property type="nucleotide sequence ID" value="NZ_BMNY01000001.1"/>
</dbReference>
<keyword evidence="3" id="KW-0285">Flavoprotein</keyword>
<dbReference type="SUPFAM" id="SSF52467">
    <property type="entry name" value="DHS-like NAD/FAD-binding domain"/>
    <property type="match status" value="1"/>
</dbReference>
<evidence type="ECO:0000256" key="4">
    <source>
        <dbReference type="ARBA" id="ARBA00022827"/>
    </source>
</evidence>
<dbReference type="GO" id="GO:0033539">
    <property type="term" value="P:fatty acid beta-oxidation using acyl-CoA dehydrogenase"/>
    <property type="evidence" value="ECO:0007669"/>
    <property type="project" value="TreeGrafter"/>
</dbReference>
<reference evidence="7" key="1">
    <citation type="journal article" date="2014" name="Int. J. Syst. Evol. Microbiol.">
        <title>Complete genome sequence of Corynebacterium casei LMG S-19264T (=DSM 44701T), isolated from a smear-ripened cheese.</title>
        <authorList>
            <consortium name="US DOE Joint Genome Institute (JGI-PGF)"/>
            <person name="Walter F."/>
            <person name="Albersmeier A."/>
            <person name="Kalinowski J."/>
            <person name="Ruckert C."/>
        </authorList>
    </citation>
    <scope>NUCLEOTIDE SEQUENCE</scope>
    <source>
        <strain evidence="7">JCM 13583</strain>
    </source>
</reference>
<evidence type="ECO:0000313" key="7">
    <source>
        <dbReference type="EMBL" id="GGM68838.1"/>
    </source>
</evidence>
<dbReference type="AlphaFoldDB" id="A0AA37F8W1"/>
<dbReference type="Pfam" id="PF00766">
    <property type="entry name" value="ETF_alpha"/>
    <property type="match status" value="1"/>
</dbReference>
<dbReference type="PIRSF" id="PIRSF000089">
    <property type="entry name" value="Electra_flavoP_a"/>
    <property type="match status" value="1"/>
</dbReference>
<accession>A0AA37F8W1</accession>
<evidence type="ECO:0000256" key="2">
    <source>
        <dbReference type="ARBA" id="ARBA00022448"/>
    </source>
</evidence>
<dbReference type="Proteomes" id="UP000632195">
    <property type="component" value="Unassembled WGS sequence"/>
</dbReference>
<dbReference type="InterPro" id="IPR014731">
    <property type="entry name" value="ETF_asu_C"/>
</dbReference>
<dbReference type="Gene3D" id="3.40.50.1220">
    <property type="entry name" value="TPP-binding domain"/>
    <property type="match status" value="1"/>
</dbReference>
<keyword evidence="2" id="KW-0813">Transport</keyword>
<keyword evidence="5" id="KW-0249">Electron transport</keyword>
<keyword evidence="8" id="KW-1185">Reference proteome</keyword>
<organism evidence="7 8">
    <name type="scientific">Thermogymnomonas acidicola</name>
    <dbReference type="NCBI Taxonomy" id="399579"/>
    <lineage>
        <taxon>Archaea</taxon>
        <taxon>Methanobacteriati</taxon>
        <taxon>Thermoplasmatota</taxon>
        <taxon>Thermoplasmata</taxon>
        <taxon>Thermoplasmatales</taxon>
        <taxon>Thermogymnomonas</taxon>
    </lineage>
</organism>
<dbReference type="FunFam" id="3.40.50.1220:FF:000004">
    <property type="entry name" value="Electron transfer flavoprotein"/>
    <property type="match status" value="1"/>
</dbReference>
<dbReference type="SMART" id="SM00893">
    <property type="entry name" value="ETF"/>
    <property type="match status" value="1"/>
</dbReference>
<dbReference type="InterPro" id="IPR014729">
    <property type="entry name" value="Rossmann-like_a/b/a_fold"/>
</dbReference>
<keyword evidence="4" id="KW-0274">FAD</keyword>